<dbReference type="SUPFAM" id="SSF56281">
    <property type="entry name" value="Metallo-hydrolase/oxidoreductase"/>
    <property type="match status" value="1"/>
</dbReference>
<dbReference type="STRING" id="5627.A0A1C7M569"/>
<dbReference type="Proteomes" id="UP000092993">
    <property type="component" value="Unassembled WGS sequence"/>
</dbReference>
<dbReference type="OrthoDB" id="3341310at2759"/>
<sequence>MSCFWWLKADKKSNVPSHIPHHENSIPSPQLRQSDFRYQRMQKLKSRTGHQECGEEHETKCIQGYPPAPTTFLIVETDDIYAEHPFIYAKIVPSANTILLIDTGCGGASNDPDIEITSLREFLETTAVADNGGKPLNEQGRMRYVIVLSHCHYDHILGVEQFTVDSPILASAYSPSFISPINLPAHSLCKGLAVRTPTYTPILVPHQSSILGGGAPLGVTLFHTPGHTPDELALWDEKEKMLYVGDTLYEWEHIIFPNEGNIMTWLSSLDALVALVAQSPSPNEIRINCGHRTALRPALEQKTA</sequence>
<dbReference type="InterPro" id="IPR050855">
    <property type="entry name" value="NDM-1-like"/>
</dbReference>
<dbReference type="InterPro" id="IPR036866">
    <property type="entry name" value="RibonucZ/Hydroxyglut_hydro"/>
</dbReference>
<accession>A0A1C7M569</accession>
<organism evidence="2 3">
    <name type="scientific">Grifola frondosa</name>
    <name type="common">Maitake</name>
    <name type="synonym">Polyporus frondosus</name>
    <dbReference type="NCBI Taxonomy" id="5627"/>
    <lineage>
        <taxon>Eukaryota</taxon>
        <taxon>Fungi</taxon>
        <taxon>Dikarya</taxon>
        <taxon>Basidiomycota</taxon>
        <taxon>Agaricomycotina</taxon>
        <taxon>Agaricomycetes</taxon>
        <taxon>Polyporales</taxon>
        <taxon>Grifolaceae</taxon>
        <taxon>Grifola</taxon>
    </lineage>
</organism>
<evidence type="ECO:0000313" key="3">
    <source>
        <dbReference type="Proteomes" id="UP000092993"/>
    </source>
</evidence>
<dbReference type="SMART" id="SM00849">
    <property type="entry name" value="Lactamase_B"/>
    <property type="match status" value="1"/>
</dbReference>
<comment type="caution">
    <text evidence="2">The sequence shown here is derived from an EMBL/GenBank/DDBJ whole genome shotgun (WGS) entry which is preliminary data.</text>
</comment>
<reference evidence="2 3" key="1">
    <citation type="submission" date="2016-03" db="EMBL/GenBank/DDBJ databases">
        <title>Whole genome sequencing of Grifola frondosa 9006-11.</title>
        <authorList>
            <person name="Min B."/>
            <person name="Park H."/>
            <person name="Kim J.-G."/>
            <person name="Cho H."/>
            <person name="Oh Y.-L."/>
            <person name="Kong W.-S."/>
            <person name="Choi I.-G."/>
        </authorList>
    </citation>
    <scope>NUCLEOTIDE SEQUENCE [LARGE SCALE GENOMIC DNA]</scope>
    <source>
        <strain evidence="2 3">9006-11</strain>
    </source>
</reference>
<dbReference type="InterPro" id="IPR001279">
    <property type="entry name" value="Metallo-B-lactamas"/>
</dbReference>
<evidence type="ECO:0000259" key="1">
    <source>
        <dbReference type="SMART" id="SM00849"/>
    </source>
</evidence>
<dbReference type="AlphaFoldDB" id="A0A1C7M569"/>
<dbReference type="Pfam" id="PF00753">
    <property type="entry name" value="Lactamase_B"/>
    <property type="match status" value="1"/>
</dbReference>
<feature type="domain" description="Metallo-beta-lactamase" evidence="1">
    <location>
        <begin position="86"/>
        <end position="291"/>
    </location>
</feature>
<proteinExistence type="predicted"/>
<gene>
    <name evidence="2" type="primary">Mblac2</name>
    <name evidence="2" type="ORF">A0H81_07801</name>
</gene>
<name>A0A1C7M569_GRIFR</name>
<protein>
    <submittedName>
        <fullName evidence="2">Metallo-beta-lactamase domain-containing protein 2</fullName>
    </submittedName>
</protein>
<dbReference type="PANTHER" id="PTHR42951:SF4">
    <property type="entry name" value="ACYL-COENZYME A THIOESTERASE MBLAC2"/>
    <property type="match status" value="1"/>
</dbReference>
<evidence type="ECO:0000313" key="2">
    <source>
        <dbReference type="EMBL" id="OBZ72123.1"/>
    </source>
</evidence>
<dbReference type="Gene3D" id="3.60.15.10">
    <property type="entry name" value="Ribonuclease Z/Hydroxyacylglutathione hydrolase-like"/>
    <property type="match status" value="1"/>
</dbReference>
<dbReference type="PANTHER" id="PTHR42951">
    <property type="entry name" value="METALLO-BETA-LACTAMASE DOMAIN-CONTAINING"/>
    <property type="match status" value="1"/>
</dbReference>
<dbReference type="EMBL" id="LUGG01000009">
    <property type="protein sequence ID" value="OBZ72123.1"/>
    <property type="molecule type" value="Genomic_DNA"/>
</dbReference>
<dbReference type="CDD" id="cd06262">
    <property type="entry name" value="metallo-hydrolase-like_MBL-fold"/>
    <property type="match status" value="1"/>
</dbReference>
<keyword evidence="3" id="KW-1185">Reference proteome</keyword>